<evidence type="ECO:0000256" key="1">
    <source>
        <dbReference type="ARBA" id="ARBA00004123"/>
    </source>
</evidence>
<evidence type="ECO:0000256" key="4">
    <source>
        <dbReference type="SAM" id="MobiDB-lite"/>
    </source>
</evidence>
<dbReference type="PANTHER" id="PTHR15245:SF20">
    <property type="entry name" value="SYMPLEKIN"/>
    <property type="match status" value="1"/>
</dbReference>
<dbReference type="GO" id="GO:0006397">
    <property type="term" value="P:mRNA processing"/>
    <property type="evidence" value="ECO:0007669"/>
    <property type="project" value="UniProtKB-KW"/>
</dbReference>
<dbReference type="OrthoDB" id="331600at2759"/>
<gene>
    <name evidence="6" type="ORF">K469DRAFT_705582</name>
</gene>
<proteinExistence type="predicted"/>
<keyword evidence="3" id="KW-0539">Nucleus</keyword>
<dbReference type="InterPro" id="IPR032460">
    <property type="entry name" value="Symplekin/Pta1_N"/>
</dbReference>
<sequence>MNASSQTLGQLESARSLALGDGRYYPTIIPGVLPIIGANANATLEIRRWGADFLAETFASPTWPSESKESLGLTVLPTLLEYLEQVEDTGVIKSAVQAAASIYPLIYRHIISDAHDTQDWQLMAAIKSNILRRMDLAPPGVRICCVKFVQQVVLVETPGIVDPRRPEQNDISLALVPRDHPLIPYSTLEAEASGLLDRLLDIVHGDHSDALLVTATLNSLGMLIQRRPYVTNKILSSVLNFNPLKLANSPMTPKNKVMMKSMERTTRALLMNVMKRNPEGPFNGRIQQYLERMHRMRLDVFDESNRKRPAPVEPTDGLDPAKRQRLGANIPSAPPSVPPLPPGPVSFRELFTLSPDGNTANFDVQVFRDPEQLLRIIVPILQSIDETKLGNAINIVRSRYLALSKAQPRTAIDTAPAATLVAVDDEEEYEPDFEPEDAEQIANKLDSTQPDSLLPERVSDARLAPYKLPQAPPLTEQEIQKYGDSTVRRVFGMLSALDDSKAKGTKGGFNRLAASNNDRDSWATILSRLATRAATGLEDSGDDIKMEFNSLSKKGNLALAEMIREAIYNYIIYDWKKRIDVAIRWLNEEWYNDRIQIEAMRTAAKDATNGDAVRTAEPKGNYQRCTLKLMDGIMAFVEGTDKVLLRFISEIPELDRDLLNRIKKMAEDPERIELAIMVFQYLYMFRPPVRQVVVEVLEDMWRTNDRAKPSAKKLLVKWKPGVLYEEVKNETANGALEVKAI</sequence>
<evidence type="ECO:0000256" key="3">
    <source>
        <dbReference type="ARBA" id="ARBA00023242"/>
    </source>
</evidence>
<dbReference type="InterPro" id="IPR011989">
    <property type="entry name" value="ARM-like"/>
</dbReference>
<keyword evidence="2" id="KW-0507">mRNA processing</keyword>
<dbReference type="PANTHER" id="PTHR15245">
    <property type="entry name" value="SYMPLEKIN-RELATED"/>
    <property type="match status" value="1"/>
</dbReference>
<dbReference type="Proteomes" id="UP000800200">
    <property type="component" value="Unassembled WGS sequence"/>
</dbReference>
<keyword evidence="7" id="KW-1185">Reference proteome</keyword>
<reference evidence="6" key="1">
    <citation type="journal article" date="2020" name="Stud. Mycol.">
        <title>101 Dothideomycetes genomes: a test case for predicting lifestyles and emergence of pathogens.</title>
        <authorList>
            <person name="Haridas S."/>
            <person name="Albert R."/>
            <person name="Binder M."/>
            <person name="Bloem J."/>
            <person name="Labutti K."/>
            <person name="Salamov A."/>
            <person name="Andreopoulos B."/>
            <person name="Baker S."/>
            <person name="Barry K."/>
            <person name="Bills G."/>
            <person name="Bluhm B."/>
            <person name="Cannon C."/>
            <person name="Castanera R."/>
            <person name="Culley D."/>
            <person name="Daum C."/>
            <person name="Ezra D."/>
            <person name="Gonzalez J."/>
            <person name="Henrissat B."/>
            <person name="Kuo A."/>
            <person name="Liang C."/>
            <person name="Lipzen A."/>
            <person name="Lutzoni F."/>
            <person name="Magnuson J."/>
            <person name="Mondo S."/>
            <person name="Nolan M."/>
            <person name="Ohm R."/>
            <person name="Pangilinan J."/>
            <person name="Park H.-J."/>
            <person name="Ramirez L."/>
            <person name="Alfaro M."/>
            <person name="Sun H."/>
            <person name="Tritt A."/>
            <person name="Yoshinaga Y."/>
            <person name="Zwiers L.-H."/>
            <person name="Turgeon B."/>
            <person name="Goodwin S."/>
            <person name="Spatafora J."/>
            <person name="Crous P."/>
            <person name="Grigoriev I."/>
        </authorList>
    </citation>
    <scope>NUCLEOTIDE SEQUENCE</scope>
    <source>
        <strain evidence="6">CBS 207.26</strain>
    </source>
</reference>
<accession>A0A6A6E8B7</accession>
<comment type="subcellular location">
    <subcellularLocation>
        <location evidence="1">Nucleus</location>
    </subcellularLocation>
</comment>
<dbReference type="Pfam" id="PF11935">
    <property type="entry name" value="SYMPK_PTA1_N"/>
    <property type="match status" value="1"/>
</dbReference>
<organism evidence="6 7">
    <name type="scientific">Zopfia rhizophila CBS 207.26</name>
    <dbReference type="NCBI Taxonomy" id="1314779"/>
    <lineage>
        <taxon>Eukaryota</taxon>
        <taxon>Fungi</taxon>
        <taxon>Dikarya</taxon>
        <taxon>Ascomycota</taxon>
        <taxon>Pezizomycotina</taxon>
        <taxon>Dothideomycetes</taxon>
        <taxon>Dothideomycetes incertae sedis</taxon>
        <taxon>Zopfiaceae</taxon>
        <taxon>Zopfia</taxon>
    </lineage>
</organism>
<dbReference type="GO" id="GO:0005847">
    <property type="term" value="C:mRNA cleavage and polyadenylation specificity factor complex"/>
    <property type="evidence" value="ECO:0007669"/>
    <property type="project" value="TreeGrafter"/>
</dbReference>
<evidence type="ECO:0000256" key="2">
    <source>
        <dbReference type="ARBA" id="ARBA00022664"/>
    </source>
</evidence>
<dbReference type="InterPro" id="IPR021850">
    <property type="entry name" value="Symplekin/Pta1"/>
</dbReference>
<evidence type="ECO:0000313" key="6">
    <source>
        <dbReference type="EMBL" id="KAF2187032.1"/>
    </source>
</evidence>
<dbReference type="AlphaFoldDB" id="A0A6A6E8B7"/>
<evidence type="ECO:0000313" key="7">
    <source>
        <dbReference type="Proteomes" id="UP000800200"/>
    </source>
</evidence>
<dbReference type="EMBL" id="ML994628">
    <property type="protein sequence ID" value="KAF2187032.1"/>
    <property type="molecule type" value="Genomic_DNA"/>
</dbReference>
<dbReference type="Gene3D" id="1.25.10.10">
    <property type="entry name" value="Leucine-rich Repeat Variant"/>
    <property type="match status" value="1"/>
</dbReference>
<name>A0A6A6E8B7_9PEZI</name>
<feature type="region of interest" description="Disordered" evidence="4">
    <location>
        <begin position="302"/>
        <end position="339"/>
    </location>
</feature>
<protein>
    <recommendedName>
        <fullName evidence="5">Symplekin/Pta1 N-terminal domain-containing protein</fullName>
    </recommendedName>
</protein>
<feature type="domain" description="Symplekin/Pta1 N-terminal" evidence="5">
    <location>
        <begin position="88"/>
        <end position="307"/>
    </location>
</feature>
<evidence type="ECO:0000259" key="5">
    <source>
        <dbReference type="Pfam" id="PF11935"/>
    </source>
</evidence>